<evidence type="ECO:0008006" key="3">
    <source>
        <dbReference type="Google" id="ProtNLM"/>
    </source>
</evidence>
<protein>
    <recommendedName>
        <fullName evidence="3">Tetratricopeptide repeat protein</fullName>
    </recommendedName>
</protein>
<reference evidence="1" key="1">
    <citation type="journal article" date="2019" name="PLoS Negl. Trop. Dis.">
        <title>Revisiting the worldwide diversity of Leptospira species in the environment.</title>
        <authorList>
            <person name="Vincent A.T."/>
            <person name="Schiettekatte O."/>
            <person name="Bourhy P."/>
            <person name="Veyrier F.J."/>
            <person name="Picardeau M."/>
        </authorList>
    </citation>
    <scope>NUCLEOTIDE SEQUENCE [LARGE SCALE GENOMIC DNA]</scope>
    <source>
        <strain evidence="1">201300427</strain>
    </source>
</reference>
<keyword evidence="2" id="KW-1185">Reference proteome</keyword>
<dbReference type="SUPFAM" id="SSF48452">
    <property type="entry name" value="TPR-like"/>
    <property type="match status" value="1"/>
</dbReference>
<name>A0A4V3JYA2_9LEPT</name>
<dbReference type="RefSeq" id="WP_135759310.1">
    <property type="nucleotide sequence ID" value="NZ_RQHW01000013.1"/>
</dbReference>
<proteinExistence type="predicted"/>
<dbReference type="EMBL" id="RQHW01000013">
    <property type="protein sequence ID" value="TGN20446.1"/>
    <property type="molecule type" value="Genomic_DNA"/>
</dbReference>
<sequence length="152" mass="17656">MSISAQSSKKISEVYETENKKQGELLFRKAQEFFEDRNYTKSIEELKLFLVLYPRHSREWEARKLLSSSFRKTGDTLALAQNELRMYKDYPNTEDGLDAYLESARAFLRLGKEEKAISILKDITTNTFSSKIAQEAELELSQMEILGEIKNN</sequence>
<evidence type="ECO:0000313" key="1">
    <source>
        <dbReference type="EMBL" id="TGN20446.1"/>
    </source>
</evidence>
<evidence type="ECO:0000313" key="2">
    <source>
        <dbReference type="Proteomes" id="UP000298058"/>
    </source>
</evidence>
<gene>
    <name evidence="1" type="ORF">EHS15_04355</name>
</gene>
<dbReference type="Proteomes" id="UP000298058">
    <property type="component" value="Unassembled WGS sequence"/>
</dbReference>
<dbReference type="Gene3D" id="1.25.40.10">
    <property type="entry name" value="Tetratricopeptide repeat domain"/>
    <property type="match status" value="1"/>
</dbReference>
<dbReference type="InterPro" id="IPR011990">
    <property type="entry name" value="TPR-like_helical_dom_sf"/>
</dbReference>
<dbReference type="OrthoDB" id="342214at2"/>
<organism evidence="1 2">
    <name type="scientific">Leptospira idonii</name>
    <dbReference type="NCBI Taxonomy" id="1193500"/>
    <lineage>
        <taxon>Bacteria</taxon>
        <taxon>Pseudomonadati</taxon>
        <taxon>Spirochaetota</taxon>
        <taxon>Spirochaetia</taxon>
        <taxon>Leptospirales</taxon>
        <taxon>Leptospiraceae</taxon>
        <taxon>Leptospira</taxon>
    </lineage>
</organism>
<dbReference type="AlphaFoldDB" id="A0A4V3JYA2"/>
<accession>A0A4V3JYA2</accession>
<comment type="caution">
    <text evidence="1">The sequence shown here is derived from an EMBL/GenBank/DDBJ whole genome shotgun (WGS) entry which is preliminary data.</text>
</comment>